<dbReference type="AlphaFoldDB" id="A0A2K8T8L9"/>
<keyword evidence="2" id="KW-1185">Reference proteome</keyword>
<dbReference type="KEGG" id="nfl:COO91_10262"/>
<gene>
    <name evidence="1" type="ORF">COO91_10262</name>
</gene>
<dbReference type="EMBL" id="CP024792">
    <property type="protein sequence ID" value="AUB44046.1"/>
    <property type="molecule type" value="Genomic_DNA"/>
</dbReference>
<evidence type="ECO:0000313" key="2">
    <source>
        <dbReference type="Proteomes" id="UP000232003"/>
    </source>
</evidence>
<sequence length="41" mass="4812">MSDRVEQENWNSLDELEALLVLRCHKLMAQHDLISGLTCYH</sequence>
<proteinExistence type="predicted"/>
<dbReference type="RefSeq" id="WP_263984236.1">
    <property type="nucleotide sequence ID" value="NZ_CAWNNC010000008.1"/>
</dbReference>
<dbReference type="Proteomes" id="UP000232003">
    <property type="component" value="Plasmid pNFSY07"/>
</dbReference>
<protein>
    <submittedName>
        <fullName evidence="1">Uncharacterized protein</fullName>
    </submittedName>
</protein>
<geneLocation type="plasmid" evidence="2">
    <name>pnfsy07</name>
</geneLocation>
<reference evidence="1 2" key="1">
    <citation type="submission" date="2017-11" db="EMBL/GenBank/DDBJ databases">
        <title>Complete genome of a free-living desiccation-tolerant cyanobacterium and its photosynthetic adaptation to extreme terrestrial habitat.</title>
        <authorList>
            <person name="Shang J."/>
        </authorList>
    </citation>
    <scope>NUCLEOTIDE SEQUENCE [LARGE SCALE GENOMIC DNA]</scope>
    <source>
        <strain evidence="1 2">CCNUN1</strain>
        <plasmid evidence="2">pnfsy07</plasmid>
    </source>
</reference>
<keyword evidence="1" id="KW-0614">Plasmid</keyword>
<organism evidence="1 2">
    <name type="scientific">Nostoc flagelliforme CCNUN1</name>
    <dbReference type="NCBI Taxonomy" id="2038116"/>
    <lineage>
        <taxon>Bacteria</taxon>
        <taxon>Bacillati</taxon>
        <taxon>Cyanobacteriota</taxon>
        <taxon>Cyanophyceae</taxon>
        <taxon>Nostocales</taxon>
        <taxon>Nostocaceae</taxon>
        <taxon>Nostoc</taxon>
    </lineage>
</organism>
<evidence type="ECO:0000313" key="1">
    <source>
        <dbReference type="EMBL" id="AUB44046.1"/>
    </source>
</evidence>
<name>A0A2K8T8L9_9NOSO</name>
<accession>A0A2K8T8L9</accession>